<dbReference type="Proteomes" id="UP000230390">
    <property type="component" value="Unassembled WGS sequence"/>
</dbReference>
<proteinExistence type="predicted"/>
<reference evidence="1 2" key="1">
    <citation type="submission" date="2017-10" db="EMBL/GenBank/DDBJ databases">
        <title>Massilia psychrophilum sp. nov., a novel purple-pigmented bacterium isolated from Tianshan glacier, Xinjiang Municipality, China.</title>
        <authorList>
            <person name="Wang H."/>
        </authorList>
    </citation>
    <scope>NUCLEOTIDE SEQUENCE [LARGE SCALE GENOMIC DNA]</scope>
    <source>
        <strain evidence="1 2">JCM 30074</strain>
    </source>
</reference>
<organism evidence="1 2">
    <name type="scientific">Massilia eurypsychrophila</name>
    <dbReference type="NCBI Taxonomy" id="1485217"/>
    <lineage>
        <taxon>Bacteria</taxon>
        <taxon>Pseudomonadati</taxon>
        <taxon>Pseudomonadota</taxon>
        <taxon>Betaproteobacteria</taxon>
        <taxon>Burkholderiales</taxon>
        <taxon>Oxalobacteraceae</taxon>
        <taxon>Telluria group</taxon>
        <taxon>Massilia</taxon>
    </lineage>
</organism>
<dbReference type="Gene3D" id="3.40.50.150">
    <property type="entry name" value="Vaccinia Virus protein VP39"/>
    <property type="match status" value="1"/>
</dbReference>
<sequence length="70" mass="7345">MKVLDVAAGGGATSALLAAAVGPSGQVWAQGFALEAKSDYLRAPGDPRDQPFFTMEGKLDDKLALRLVKR</sequence>
<dbReference type="AlphaFoldDB" id="A0A2G8TAD9"/>
<dbReference type="OrthoDB" id="9342567at2"/>
<dbReference type="RefSeq" id="WP_099791792.1">
    <property type="nucleotide sequence ID" value="NZ_JBHLYV010000097.1"/>
</dbReference>
<dbReference type="InterPro" id="IPR029063">
    <property type="entry name" value="SAM-dependent_MTases_sf"/>
</dbReference>
<accession>A0A2G8TAD9</accession>
<evidence type="ECO:0008006" key="3">
    <source>
        <dbReference type="Google" id="ProtNLM"/>
    </source>
</evidence>
<dbReference type="SUPFAM" id="SSF53335">
    <property type="entry name" value="S-adenosyl-L-methionine-dependent methyltransferases"/>
    <property type="match status" value="1"/>
</dbReference>
<dbReference type="EMBL" id="PDOC01000017">
    <property type="protein sequence ID" value="PIL43020.1"/>
    <property type="molecule type" value="Genomic_DNA"/>
</dbReference>
<name>A0A2G8TAD9_9BURK</name>
<evidence type="ECO:0000313" key="1">
    <source>
        <dbReference type="EMBL" id="PIL43020.1"/>
    </source>
</evidence>
<evidence type="ECO:0000313" key="2">
    <source>
        <dbReference type="Proteomes" id="UP000230390"/>
    </source>
</evidence>
<keyword evidence="2" id="KW-1185">Reference proteome</keyword>
<gene>
    <name evidence="1" type="ORF">CR105_20885</name>
</gene>
<comment type="caution">
    <text evidence="1">The sequence shown here is derived from an EMBL/GenBank/DDBJ whole genome shotgun (WGS) entry which is preliminary data.</text>
</comment>
<protein>
    <recommendedName>
        <fullName evidence="3">Methyltransferase</fullName>
    </recommendedName>
</protein>